<accession>A0A7D9H6I9</accession>
<dbReference type="Pfam" id="PF01656">
    <property type="entry name" value="CbiA"/>
    <property type="match status" value="1"/>
</dbReference>
<dbReference type="PANTHER" id="PTHR43384:SF6">
    <property type="entry name" value="SEPTUM SITE-DETERMINING PROTEIN MIND HOMOLOG, CHLOROPLASTIC"/>
    <property type="match status" value="1"/>
</dbReference>
<dbReference type="GO" id="GO:0016887">
    <property type="term" value="F:ATP hydrolysis activity"/>
    <property type="evidence" value="ECO:0007669"/>
    <property type="project" value="TreeGrafter"/>
</dbReference>
<reference evidence="5" key="1">
    <citation type="submission" date="2019-07" db="EMBL/GenBank/DDBJ databases">
        <authorList>
            <person name="Weber M."/>
            <person name="Kostadinov I."/>
            <person name="Kostadinov D I."/>
        </authorList>
    </citation>
    <scope>NUCLEOTIDE SEQUENCE</scope>
    <source>
        <strain evidence="5">Gfbio:sag-sample-m06:053724c1-46a9-4a36-b237-ea2bf867836b</strain>
    </source>
</reference>
<dbReference type="InterPro" id="IPR050625">
    <property type="entry name" value="ParA/MinD_ATPase"/>
</dbReference>
<dbReference type="GO" id="GO:0005524">
    <property type="term" value="F:ATP binding"/>
    <property type="evidence" value="ECO:0007669"/>
    <property type="project" value="UniProtKB-KW"/>
</dbReference>
<evidence type="ECO:0000256" key="1">
    <source>
        <dbReference type="ARBA" id="ARBA00022741"/>
    </source>
</evidence>
<dbReference type="InterPro" id="IPR001789">
    <property type="entry name" value="Sig_transdc_resp-reg_receiver"/>
</dbReference>
<evidence type="ECO:0000313" key="5">
    <source>
        <dbReference type="EMBL" id="VUX56233.1"/>
    </source>
</evidence>
<dbReference type="GO" id="GO:0051782">
    <property type="term" value="P:negative regulation of cell division"/>
    <property type="evidence" value="ECO:0007669"/>
    <property type="project" value="TreeGrafter"/>
</dbReference>
<evidence type="ECO:0000256" key="2">
    <source>
        <dbReference type="ARBA" id="ARBA00022840"/>
    </source>
</evidence>
<dbReference type="InterPro" id="IPR011006">
    <property type="entry name" value="CheY-like_superfamily"/>
</dbReference>
<dbReference type="SUPFAM" id="SSF52540">
    <property type="entry name" value="P-loop containing nucleoside triphosphate hydrolases"/>
    <property type="match status" value="1"/>
</dbReference>
<gene>
    <name evidence="5" type="ORF">JTBM06_V1_430005</name>
</gene>
<dbReference type="GO" id="GO:0005829">
    <property type="term" value="C:cytosol"/>
    <property type="evidence" value="ECO:0007669"/>
    <property type="project" value="TreeGrafter"/>
</dbReference>
<dbReference type="Gene3D" id="3.40.50.300">
    <property type="entry name" value="P-loop containing nucleotide triphosphate hydrolases"/>
    <property type="match status" value="1"/>
</dbReference>
<evidence type="ECO:0000259" key="4">
    <source>
        <dbReference type="PROSITE" id="PS50110"/>
    </source>
</evidence>
<evidence type="ECO:0000256" key="3">
    <source>
        <dbReference type="PROSITE-ProRule" id="PRU00169"/>
    </source>
</evidence>
<dbReference type="PROSITE" id="PS50110">
    <property type="entry name" value="RESPONSE_REGULATORY"/>
    <property type="match status" value="1"/>
</dbReference>
<dbReference type="GO" id="GO:0009898">
    <property type="term" value="C:cytoplasmic side of plasma membrane"/>
    <property type="evidence" value="ECO:0007669"/>
    <property type="project" value="TreeGrafter"/>
</dbReference>
<dbReference type="InterPro" id="IPR027417">
    <property type="entry name" value="P-loop_NTPase"/>
</dbReference>
<dbReference type="InterPro" id="IPR002586">
    <property type="entry name" value="CobQ/CobB/MinD/ParA_Nub-bd_dom"/>
</dbReference>
<organism evidence="5">
    <name type="scientific">uncultured Woeseiaceae bacterium</name>
    <dbReference type="NCBI Taxonomy" id="1983305"/>
    <lineage>
        <taxon>Bacteria</taxon>
        <taxon>Pseudomonadati</taxon>
        <taxon>Pseudomonadota</taxon>
        <taxon>Gammaproteobacteria</taxon>
        <taxon>Woeseiales</taxon>
        <taxon>Woeseiaceae</taxon>
        <taxon>environmental samples</taxon>
    </lineage>
</organism>
<proteinExistence type="predicted"/>
<keyword evidence="2" id="KW-0067">ATP-binding</keyword>
<dbReference type="GO" id="GO:0000160">
    <property type="term" value="P:phosphorelay signal transduction system"/>
    <property type="evidence" value="ECO:0007669"/>
    <property type="project" value="InterPro"/>
</dbReference>
<dbReference type="EMBL" id="LR633967">
    <property type="protein sequence ID" value="VUX56233.1"/>
    <property type="molecule type" value="Genomic_DNA"/>
</dbReference>
<comment type="caution">
    <text evidence="3">Lacks conserved residue(s) required for the propagation of feature annotation.</text>
</comment>
<dbReference type="SUPFAM" id="SSF52172">
    <property type="entry name" value="CheY-like"/>
    <property type="match status" value="1"/>
</dbReference>
<feature type="domain" description="Response regulatory" evidence="4">
    <location>
        <begin position="5"/>
        <end position="120"/>
    </location>
</feature>
<dbReference type="PANTHER" id="PTHR43384">
    <property type="entry name" value="SEPTUM SITE-DETERMINING PROTEIN MIND HOMOLOG, CHLOROPLASTIC-RELATED"/>
    <property type="match status" value="1"/>
</dbReference>
<keyword evidence="1" id="KW-0547">Nucleotide-binding</keyword>
<dbReference type="AlphaFoldDB" id="A0A7D9H6I9"/>
<dbReference type="Gene3D" id="3.40.50.2300">
    <property type="match status" value="1"/>
</dbReference>
<protein>
    <submittedName>
        <fullName evidence="5">Putative Type II/IV secretion system ATPase TadZ/CpaE, associated with Flp pilus assembly</fullName>
    </submittedName>
</protein>
<sequence>MPKLNILVAGKTREVVQYIKRVIGEHEGYETDLKLMTNGHTDPLHGVEILPDVLVLQYVKGDAELRHLATNKTTPRVPLIVFGPPNDADAIRLAMQAGARDYLPQPVLPTEINRIISEISAETATGGSRKIGDLHVFVNGKGGSGSSFLAANVAHGLASSNHSVTLVDLDLQFAGLCRYLDLEPKRGLFEALQSIEDMDEVSARAFTCEHKSGLRLLSPKSASLRLNAEISPERMSTLLNIYRTFSEFVIADLPRHIDLLSAAVLESAGRIMVVTQQTLPHIHDTARLLRILRKEICIDESKITVVVNRHLKDSAVEIGDIRKALRVQDLVTIPNQYELTTESINSGLPLSEVSGSTTVTKSLRQLHNIIGGTIEPEQEGFLRRTLPNLWGT</sequence>
<name>A0A7D9H6I9_9GAMM</name>